<evidence type="ECO:0000313" key="3">
    <source>
        <dbReference type="Proteomes" id="UP000037069"/>
    </source>
</evidence>
<reference evidence="2 3" key="1">
    <citation type="journal article" date="2015" name="Nat. Commun.">
        <title>Lucilia cuprina genome unlocks parasitic fly biology to underpin future interventions.</title>
        <authorList>
            <person name="Anstead C.A."/>
            <person name="Korhonen P.K."/>
            <person name="Young N.D."/>
            <person name="Hall R.S."/>
            <person name="Jex A.R."/>
            <person name="Murali S.C."/>
            <person name="Hughes D.S."/>
            <person name="Lee S.F."/>
            <person name="Perry T."/>
            <person name="Stroehlein A.J."/>
            <person name="Ansell B.R."/>
            <person name="Breugelmans B."/>
            <person name="Hofmann A."/>
            <person name="Qu J."/>
            <person name="Dugan S."/>
            <person name="Lee S.L."/>
            <person name="Chao H."/>
            <person name="Dinh H."/>
            <person name="Han Y."/>
            <person name="Doddapaneni H.V."/>
            <person name="Worley K.C."/>
            <person name="Muzny D.M."/>
            <person name="Ioannidis P."/>
            <person name="Waterhouse R.M."/>
            <person name="Zdobnov E.M."/>
            <person name="James P.J."/>
            <person name="Bagnall N.H."/>
            <person name="Kotze A.C."/>
            <person name="Gibbs R.A."/>
            <person name="Richards S."/>
            <person name="Batterham P."/>
            <person name="Gasser R.B."/>
        </authorList>
    </citation>
    <scope>NUCLEOTIDE SEQUENCE [LARGE SCALE GENOMIC DNA]</scope>
    <source>
        <strain evidence="2 3">LS</strain>
        <tissue evidence="2">Full body</tissue>
    </source>
</reference>
<feature type="domain" description="Oxidoreductase-like" evidence="1">
    <location>
        <begin position="48"/>
        <end position="71"/>
    </location>
</feature>
<evidence type="ECO:0000313" key="2">
    <source>
        <dbReference type="EMBL" id="KNC26824.1"/>
    </source>
</evidence>
<keyword evidence="3" id="KW-1185">Reference proteome</keyword>
<accession>A0A0L0C5Y1</accession>
<gene>
    <name evidence="2" type="ORF">FF38_05181</name>
</gene>
<dbReference type="Proteomes" id="UP000037069">
    <property type="component" value="Unassembled WGS sequence"/>
</dbReference>
<dbReference type="InterPro" id="IPR019180">
    <property type="entry name" value="Oxidoreductase-like_N"/>
</dbReference>
<proteinExistence type="predicted"/>
<dbReference type="Pfam" id="PF09791">
    <property type="entry name" value="Oxidored-like"/>
    <property type="match status" value="1"/>
</dbReference>
<organism evidence="2 3">
    <name type="scientific">Lucilia cuprina</name>
    <name type="common">Green bottle fly</name>
    <name type="synonym">Australian sheep blowfly</name>
    <dbReference type="NCBI Taxonomy" id="7375"/>
    <lineage>
        <taxon>Eukaryota</taxon>
        <taxon>Metazoa</taxon>
        <taxon>Ecdysozoa</taxon>
        <taxon>Arthropoda</taxon>
        <taxon>Hexapoda</taxon>
        <taxon>Insecta</taxon>
        <taxon>Pterygota</taxon>
        <taxon>Neoptera</taxon>
        <taxon>Endopterygota</taxon>
        <taxon>Diptera</taxon>
        <taxon>Brachycera</taxon>
        <taxon>Muscomorpha</taxon>
        <taxon>Oestroidea</taxon>
        <taxon>Calliphoridae</taxon>
        <taxon>Luciliinae</taxon>
        <taxon>Lucilia</taxon>
    </lineage>
</organism>
<dbReference type="AlphaFoldDB" id="A0A0L0C5Y1"/>
<dbReference type="STRING" id="7375.A0A0L0C5Y1"/>
<sequence>MPPKLNRFYSVFDPLRVQKYKLNLTQVFGELGSREAARHEASQHSFDILGVHVPGKPEEPNNCCMSGCVDCESEPVMDKSELEWAISGIKKLVVSALLVDNQEESWIRGTKALAMLHAKDPNLVNKSDAEVKKLLDCGPRSEAINHNLNMIN</sequence>
<protein>
    <recommendedName>
        <fullName evidence="1">Oxidoreductase-like domain-containing protein</fullName>
    </recommendedName>
</protein>
<name>A0A0L0C5Y1_LUCCU</name>
<comment type="caution">
    <text evidence="2">The sequence shown here is derived from an EMBL/GenBank/DDBJ whole genome shotgun (WGS) entry which is preliminary data.</text>
</comment>
<dbReference type="EMBL" id="JRES01000954">
    <property type="protein sequence ID" value="KNC26824.1"/>
    <property type="molecule type" value="Genomic_DNA"/>
</dbReference>
<evidence type="ECO:0000259" key="1">
    <source>
        <dbReference type="Pfam" id="PF09791"/>
    </source>
</evidence>